<reference evidence="1" key="1">
    <citation type="submission" date="2020-05" db="EMBL/GenBank/DDBJ databases">
        <title>Large-scale comparative analyses of tick genomes elucidate their genetic diversity and vector capacities.</title>
        <authorList>
            <person name="Jia N."/>
            <person name="Wang J."/>
            <person name="Shi W."/>
            <person name="Du L."/>
            <person name="Sun Y."/>
            <person name="Zhan W."/>
            <person name="Jiang J."/>
            <person name="Wang Q."/>
            <person name="Zhang B."/>
            <person name="Ji P."/>
            <person name="Sakyi L.B."/>
            <person name="Cui X."/>
            <person name="Yuan T."/>
            <person name="Jiang B."/>
            <person name="Yang W."/>
            <person name="Lam T.T.-Y."/>
            <person name="Chang Q."/>
            <person name="Ding S."/>
            <person name="Wang X."/>
            <person name="Zhu J."/>
            <person name="Ruan X."/>
            <person name="Zhao L."/>
            <person name="Wei J."/>
            <person name="Que T."/>
            <person name="Du C."/>
            <person name="Cheng J."/>
            <person name="Dai P."/>
            <person name="Han X."/>
            <person name="Huang E."/>
            <person name="Gao Y."/>
            <person name="Liu J."/>
            <person name="Shao H."/>
            <person name="Ye R."/>
            <person name="Li L."/>
            <person name="Wei W."/>
            <person name="Wang X."/>
            <person name="Wang C."/>
            <person name="Yang T."/>
            <person name="Huo Q."/>
            <person name="Li W."/>
            <person name="Guo W."/>
            <person name="Chen H."/>
            <person name="Zhou L."/>
            <person name="Ni X."/>
            <person name="Tian J."/>
            <person name="Zhou Y."/>
            <person name="Sheng Y."/>
            <person name="Liu T."/>
            <person name="Pan Y."/>
            <person name="Xia L."/>
            <person name="Li J."/>
            <person name="Zhao F."/>
            <person name="Cao W."/>
        </authorList>
    </citation>
    <scope>NUCLEOTIDE SEQUENCE</scope>
    <source>
        <strain evidence="1">Dsil-2018</strain>
    </source>
</reference>
<sequence length="291" mass="33471">MSLHQERAPGKKMPSKDAEYSEKKPSKFAEVFSAKNKAPSLTCVQAAADILKMQVKNSRINEEVFKTKIERLSPKQKQATHRIFAAVKRKGMKGMVYSKEWMLECIIMKMKVPKLYEQMRKQQILVLPSKVTLHKYTKEYRTGFGFSRKVFSVLKEKTSSMDVFKRHGGQLVDEMKFSENLSVTPGGHIDGMIRDLIEIMTSRFPAKALRPGSVAEDQLLSFLAYLTEWELHAGEQVGVRVTVSRTEDVAAPRVVFFCEDCGELFPVKQLLHHHRQRDHPLRRQGKYQCTH</sequence>
<name>A0ACB8C2Y3_DERSI</name>
<keyword evidence="2" id="KW-1185">Reference proteome</keyword>
<evidence type="ECO:0000313" key="1">
    <source>
        <dbReference type="EMBL" id="KAH7933203.1"/>
    </source>
</evidence>
<dbReference type="EMBL" id="CM023478">
    <property type="protein sequence ID" value="KAH7933203.1"/>
    <property type="molecule type" value="Genomic_DNA"/>
</dbReference>
<comment type="caution">
    <text evidence="1">The sequence shown here is derived from an EMBL/GenBank/DDBJ whole genome shotgun (WGS) entry which is preliminary data.</text>
</comment>
<proteinExistence type="predicted"/>
<organism evidence="1 2">
    <name type="scientific">Dermacentor silvarum</name>
    <name type="common">Tick</name>
    <dbReference type="NCBI Taxonomy" id="543639"/>
    <lineage>
        <taxon>Eukaryota</taxon>
        <taxon>Metazoa</taxon>
        <taxon>Ecdysozoa</taxon>
        <taxon>Arthropoda</taxon>
        <taxon>Chelicerata</taxon>
        <taxon>Arachnida</taxon>
        <taxon>Acari</taxon>
        <taxon>Parasitiformes</taxon>
        <taxon>Ixodida</taxon>
        <taxon>Ixodoidea</taxon>
        <taxon>Ixodidae</taxon>
        <taxon>Rhipicephalinae</taxon>
        <taxon>Dermacentor</taxon>
    </lineage>
</organism>
<accession>A0ACB8C2Y3</accession>
<protein>
    <submittedName>
        <fullName evidence="1">Uncharacterized protein</fullName>
    </submittedName>
</protein>
<gene>
    <name evidence="1" type="ORF">HPB49_010252</name>
</gene>
<evidence type="ECO:0000313" key="2">
    <source>
        <dbReference type="Proteomes" id="UP000821865"/>
    </source>
</evidence>
<dbReference type="Proteomes" id="UP000821865">
    <property type="component" value="Chromosome 9"/>
</dbReference>